<dbReference type="InterPro" id="IPR036551">
    <property type="entry name" value="Flavin_trans-like"/>
</dbReference>
<comment type="pathway">
    <text evidence="3">Cofactor biosynthesis; coenzyme A biosynthesis; CoA from (R)-pantothenate: step 3/5.</text>
</comment>
<dbReference type="GO" id="GO:0071513">
    <property type="term" value="C:phosphopantothenoylcysteine decarboxylase complex"/>
    <property type="evidence" value="ECO:0007669"/>
    <property type="project" value="TreeGrafter"/>
</dbReference>
<dbReference type="EC" id="6.3.2.5" evidence="3"/>
<comment type="pathway">
    <text evidence="3">Cofactor biosynthesis; coenzyme A biosynthesis; CoA from (R)-pantothenate: step 2/5.</text>
</comment>
<dbReference type="eggNOG" id="COG0452">
    <property type="taxonomic scope" value="Bacteria"/>
</dbReference>
<dbReference type="OrthoDB" id="9802554at2"/>
<dbReference type="NCBIfam" id="TIGR00521">
    <property type="entry name" value="coaBC_dfp"/>
    <property type="match status" value="1"/>
</dbReference>
<proteinExistence type="inferred from homology"/>
<feature type="domain" description="DNA/pantothenate metabolism flavoprotein C-terminal" evidence="5">
    <location>
        <begin position="180"/>
        <end position="386"/>
    </location>
</feature>
<keyword evidence="3" id="KW-0436">Ligase</keyword>
<dbReference type="GO" id="GO:0004633">
    <property type="term" value="F:phosphopantothenoylcysteine decarboxylase activity"/>
    <property type="evidence" value="ECO:0007669"/>
    <property type="project" value="UniProtKB-EC"/>
</dbReference>
<dbReference type="EC" id="4.1.1.36" evidence="3"/>
<comment type="catalytic activity">
    <reaction evidence="3">
        <text>N-[(R)-4-phosphopantothenoyl]-L-cysteine + H(+) = (R)-4'-phosphopantetheine + CO2</text>
        <dbReference type="Rhea" id="RHEA:16793"/>
        <dbReference type="ChEBI" id="CHEBI:15378"/>
        <dbReference type="ChEBI" id="CHEBI:16526"/>
        <dbReference type="ChEBI" id="CHEBI:59458"/>
        <dbReference type="ChEBI" id="CHEBI:61723"/>
        <dbReference type="EC" id="4.1.1.36"/>
    </reaction>
</comment>
<dbReference type="AlphaFoldDB" id="W6A795"/>
<name>W6A795_9MOLU</name>
<dbReference type="PANTHER" id="PTHR14359">
    <property type="entry name" value="HOMO-OLIGOMERIC FLAVIN CONTAINING CYS DECARBOXYLASE FAMILY"/>
    <property type="match status" value="1"/>
</dbReference>
<comment type="similarity">
    <text evidence="3">In the N-terminal section; belongs to the HFCD (homo-oligomeric flavin containing Cys decarboxylase) superfamily.</text>
</comment>
<sequence>MKTINLIITGGIAASKSRKVYDLLAQKYQVNVIVSENAKRFVKLDDINYIDKIFDQDYYENHTFGEHIKLAFGAELNVVYPASYSYIGKIANGLAGDISSLLFAASKAPFLLFPSMNFNMYANPILHANKEKLLNIANVRWIEPKVGKMASGHVGIGRALEPEEVDEIVGQYFKDYVKFNDKKVVLNFGRTRSYIDKVRYITNESSGKMGMSIRDNLKGHVKELVNIFGDTDVVNVEDELNIHCKTNQDMLEAMKTHFDDANIVICVAALYDFEVENKVDHKIEKREQHELSINLKGSIDVLKELGKIKKNQYLVGFSLANEFDLEKAWTKATEKNVDMLIVNLTSAMGDNFNQVKVLTVKDKKVIDIPYDNKNNVSAEILRLIHEAI</sequence>
<gene>
    <name evidence="6" type="primary">dfp</name>
    <name evidence="6" type="ORF">SCULI_v1c05260</name>
</gene>
<dbReference type="GO" id="GO:0010181">
    <property type="term" value="F:FMN binding"/>
    <property type="evidence" value="ECO:0007669"/>
    <property type="project" value="InterPro"/>
</dbReference>
<dbReference type="Gene3D" id="3.40.50.10300">
    <property type="entry name" value="CoaB-like"/>
    <property type="match status" value="1"/>
</dbReference>
<reference evidence="6 7" key="1">
    <citation type="journal article" date="2014" name="Genome Biol. Evol.">
        <title>Molecular evolution of the substrate utilization strategies and putative virulence factors in mosquito-associated Spiroplasma species.</title>
        <authorList>
            <person name="Chang T.H."/>
            <person name="Lo W.S."/>
            <person name="Ku C."/>
            <person name="Chen L.L."/>
            <person name="Kuo C.H."/>
        </authorList>
    </citation>
    <scope>NUCLEOTIDE SEQUENCE [LARGE SCALE GENOMIC DNA]</scope>
    <source>
        <strain evidence="6">AES-1</strain>
    </source>
</reference>
<accession>W6A795</accession>
<dbReference type="Pfam" id="PF04127">
    <property type="entry name" value="DFP"/>
    <property type="match status" value="1"/>
</dbReference>
<dbReference type="RefSeq" id="WP_025363103.1">
    <property type="nucleotide sequence ID" value="NZ_CP006681.1"/>
</dbReference>
<dbReference type="SUPFAM" id="SSF102645">
    <property type="entry name" value="CoaB-like"/>
    <property type="match status" value="1"/>
</dbReference>
<dbReference type="EMBL" id="CP006681">
    <property type="protein sequence ID" value="AHI52867.1"/>
    <property type="molecule type" value="Genomic_DNA"/>
</dbReference>
<dbReference type="InterPro" id="IPR007085">
    <property type="entry name" value="DNA/pantothenate-metab_flavo_C"/>
</dbReference>
<comment type="cofactor">
    <cofactor evidence="3">
        <name>FMN</name>
        <dbReference type="ChEBI" id="CHEBI:58210"/>
    </cofactor>
</comment>
<dbReference type="SUPFAM" id="SSF52507">
    <property type="entry name" value="Homo-oligomeric flavin-containing Cys decarboxylases, HFCD"/>
    <property type="match status" value="1"/>
</dbReference>
<evidence type="ECO:0000256" key="2">
    <source>
        <dbReference type="ARBA" id="ARBA00023239"/>
    </source>
</evidence>
<dbReference type="PATRIC" id="fig|1276246.3.peg.524"/>
<dbReference type="GO" id="GO:0004632">
    <property type="term" value="F:phosphopantothenate--cysteine ligase activity"/>
    <property type="evidence" value="ECO:0007669"/>
    <property type="project" value="UniProtKB-EC"/>
</dbReference>
<comment type="similarity">
    <text evidence="3">In the C-terminal section; belongs to the PPC synthetase family.</text>
</comment>
<dbReference type="InterPro" id="IPR035929">
    <property type="entry name" value="CoaB-like_sf"/>
</dbReference>
<dbReference type="UniPathway" id="UPA00241">
    <property type="reaction ID" value="UER00353"/>
</dbReference>
<dbReference type="STRING" id="1276246.SCULI_v1c05260"/>
<keyword evidence="3" id="KW-0288">FMN</keyword>
<keyword evidence="2 3" id="KW-0456">Lyase</keyword>
<keyword evidence="1 3" id="KW-0210">Decarboxylase</keyword>
<evidence type="ECO:0000259" key="5">
    <source>
        <dbReference type="Pfam" id="PF04127"/>
    </source>
</evidence>
<keyword evidence="7" id="KW-1185">Reference proteome</keyword>
<organism evidence="6 7">
    <name type="scientific">Spiroplasma culicicola AES-1</name>
    <dbReference type="NCBI Taxonomy" id="1276246"/>
    <lineage>
        <taxon>Bacteria</taxon>
        <taxon>Bacillati</taxon>
        <taxon>Mycoplasmatota</taxon>
        <taxon>Mollicutes</taxon>
        <taxon>Entomoplasmatales</taxon>
        <taxon>Spiroplasmataceae</taxon>
        <taxon>Spiroplasma</taxon>
    </lineage>
</organism>
<comment type="function">
    <text evidence="3">Catalyzes two steps in the biosynthesis of coenzyme A. In the first step cysteine is conjugated to 4'-phosphopantothenate to form 4-phosphopantothenoylcysteine, in the latter compound is decarboxylated to form 4'-phosphopantotheine.</text>
</comment>
<comment type="catalytic activity">
    <reaction evidence="3">
        <text>(R)-4'-phosphopantothenate + L-cysteine + CTP = N-[(R)-4-phosphopantothenoyl]-L-cysteine + CMP + diphosphate + H(+)</text>
        <dbReference type="Rhea" id="RHEA:19397"/>
        <dbReference type="ChEBI" id="CHEBI:10986"/>
        <dbReference type="ChEBI" id="CHEBI:15378"/>
        <dbReference type="ChEBI" id="CHEBI:33019"/>
        <dbReference type="ChEBI" id="CHEBI:35235"/>
        <dbReference type="ChEBI" id="CHEBI:37563"/>
        <dbReference type="ChEBI" id="CHEBI:59458"/>
        <dbReference type="ChEBI" id="CHEBI:60377"/>
        <dbReference type="EC" id="6.3.2.5"/>
    </reaction>
</comment>
<dbReference type="Gene3D" id="3.40.50.1950">
    <property type="entry name" value="Flavin prenyltransferase-like"/>
    <property type="match status" value="1"/>
</dbReference>
<dbReference type="KEGG" id="scq:SCULI_v1c05260"/>
<keyword evidence="3" id="KW-0285">Flavoprotein</keyword>
<dbReference type="GO" id="GO:0015937">
    <property type="term" value="P:coenzyme A biosynthetic process"/>
    <property type="evidence" value="ECO:0007669"/>
    <property type="project" value="UniProtKB-UniPathway"/>
</dbReference>
<dbReference type="Pfam" id="PF02441">
    <property type="entry name" value="Flavoprotein"/>
    <property type="match status" value="1"/>
</dbReference>
<dbReference type="Proteomes" id="UP000019267">
    <property type="component" value="Chromosome"/>
</dbReference>
<dbReference type="HOGENOM" id="CLU_033319_0_1_14"/>
<feature type="domain" description="Flavoprotein" evidence="4">
    <location>
        <begin position="2"/>
        <end position="157"/>
    </location>
</feature>
<dbReference type="InterPro" id="IPR005252">
    <property type="entry name" value="CoaBC"/>
</dbReference>
<evidence type="ECO:0000259" key="4">
    <source>
        <dbReference type="Pfam" id="PF02441"/>
    </source>
</evidence>
<protein>
    <recommendedName>
        <fullName evidence="3">Coenzyme A biosynthesis bifunctional protein CoaBC</fullName>
        <ecNumber evidence="3">4.1.1.36</ecNumber>
        <ecNumber evidence="3">6.3.2.5</ecNumber>
    </recommendedName>
    <alternativeName>
        <fullName evidence="3">DNA/pantothenate metabolism flavoprotein</fullName>
    </alternativeName>
</protein>
<dbReference type="PANTHER" id="PTHR14359:SF6">
    <property type="entry name" value="PHOSPHOPANTOTHENOYLCYSTEINE DECARBOXYLASE"/>
    <property type="match status" value="1"/>
</dbReference>
<evidence type="ECO:0000256" key="3">
    <source>
        <dbReference type="RuleBase" id="RU364078"/>
    </source>
</evidence>
<evidence type="ECO:0000313" key="6">
    <source>
        <dbReference type="EMBL" id="AHI52867.1"/>
    </source>
</evidence>
<evidence type="ECO:0000256" key="1">
    <source>
        <dbReference type="ARBA" id="ARBA00022793"/>
    </source>
</evidence>
<dbReference type="InterPro" id="IPR003382">
    <property type="entry name" value="Flavoprotein"/>
</dbReference>
<evidence type="ECO:0000313" key="7">
    <source>
        <dbReference type="Proteomes" id="UP000019267"/>
    </source>
</evidence>
<dbReference type="GO" id="GO:0015941">
    <property type="term" value="P:pantothenate catabolic process"/>
    <property type="evidence" value="ECO:0007669"/>
    <property type="project" value="InterPro"/>
</dbReference>